<keyword evidence="1" id="KW-0472">Membrane</keyword>
<evidence type="ECO:0000313" key="2">
    <source>
        <dbReference type="EMBL" id="MCU4744339.1"/>
    </source>
</evidence>
<feature type="transmembrane region" description="Helical" evidence="1">
    <location>
        <begin position="147"/>
        <end position="165"/>
    </location>
</feature>
<organism evidence="2 3">
    <name type="scientific">Natronoglomus mannanivorans</name>
    <dbReference type="NCBI Taxonomy" id="2979990"/>
    <lineage>
        <taxon>Archaea</taxon>
        <taxon>Methanobacteriati</taxon>
        <taxon>Methanobacteriota</taxon>
        <taxon>Stenosarchaea group</taxon>
        <taxon>Halobacteria</taxon>
        <taxon>Halobacteriales</taxon>
        <taxon>Natrialbaceae</taxon>
        <taxon>Natronoglomus</taxon>
    </lineage>
</organism>
<reference evidence="2" key="1">
    <citation type="submission" date="2022-09" db="EMBL/GenBank/DDBJ databases">
        <title>Enrichment on poylsaccharides allowed isolation of novel metabolic and taxonomic groups of Haloarchaea.</title>
        <authorList>
            <person name="Sorokin D.Y."/>
            <person name="Elcheninov A.G."/>
            <person name="Khizhniak T.V."/>
            <person name="Kolganova T.V."/>
            <person name="Kublanov I.V."/>
        </authorList>
    </citation>
    <scope>NUCLEOTIDE SEQUENCE</scope>
    <source>
        <strain evidence="2">AArc-xg1-1</strain>
    </source>
</reference>
<dbReference type="EMBL" id="JAOPKA010000026">
    <property type="protein sequence ID" value="MCU4744339.1"/>
    <property type="molecule type" value="Genomic_DNA"/>
</dbReference>
<comment type="caution">
    <text evidence="2">The sequence shown here is derived from an EMBL/GenBank/DDBJ whole genome shotgun (WGS) entry which is preliminary data.</text>
</comment>
<keyword evidence="1" id="KW-0812">Transmembrane</keyword>
<dbReference type="Proteomes" id="UP001321018">
    <property type="component" value="Unassembled WGS sequence"/>
</dbReference>
<feature type="transmembrane region" description="Helical" evidence="1">
    <location>
        <begin position="171"/>
        <end position="193"/>
    </location>
</feature>
<sequence length="284" mass="31741">MRQEKAVRTYKAKCQVADVQDPSEQQVHRMIKYQLTGKSHHKMYSKVEKASSGRFGLASDYLPPIITHVFLVIGIVTFQWNVFEILLIYVIEIAVITLLFSFAALFAAQPIDGRDAEKWKRKPNPIRTIPFLPPVYRRNVGVVVKQFLASLFYLSFIFIAVVDFIEQSILSLLSSSAGLAVLVIFITQAARVWQQFLADQSYRERSPAEAIKAAQKPLGEAVFLLLFVIAPITFVLGITAIAVAGDGGEIELDAVETGVVLLLYVIPIGVFRVWLQDAEITIID</sequence>
<feature type="transmembrane region" description="Helical" evidence="1">
    <location>
        <begin position="61"/>
        <end position="80"/>
    </location>
</feature>
<name>A0AAP2Z319_9EURY</name>
<feature type="transmembrane region" description="Helical" evidence="1">
    <location>
        <begin position="257"/>
        <end position="275"/>
    </location>
</feature>
<dbReference type="Pfam" id="PF20108">
    <property type="entry name" value="DUF6498"/>
    <property type="match status" value="1"/>
</dbReference>
<evidence type="ECO:0000313" key="3">
    <source>
        <dbReference type="Proteomes" id="UP001321018"/>
    </source>
</evidence>
<feature type="transmembrane region" description="Helical" evidence="1">
    <location>
        <begin position="86"/>
        <end position="108"/>
    </location>
</feature>
<feature type="transmembrane region" description="Helical" evidence="1">
    <location>
        <begin position="221"/>
        <end position="245"/>
    </location>
</feature>
<proteinExistence type="predicted"/>
<evidence type="ECO:0000256" key="1">
    <source>
        <dbReference type="SAM" id="Phobius"/>
    </source>
</evidence>
<dbReference type="InterPro" id="IPR045466">
    <property type="entry name" value="DUF6498"/>
</dbReference>
<protein>
    <submittedName>
        <fullName evidence="2">DUF6498-containing protein</fullName>
    </submittedName>
</protein>
<accession>A0AAP2Z319</accession>
<gene>
    <name evidence="2" type="ORF">OB960_23470</name>
</gene>
<dbReference type="AlphaFoldDB" id="A0AAP2Z319"/>
<keyword evidence="1" id="KW-1133">Transmembrane helix</keyword>
<dbReference type="RefSeq" id="WP_338006146.1">
    <property type="nucleotide sequence ID" value="NZ_JAOPKA010000026.1"/>
</dbReference>